<protein>
    <submittedName>
        <fullName evidence="1">Uncharacterized protein</fullName>
    </submittedName>
</protein>
<gene>
    <name evidence="1" type="ORF">PDJAM_G00110090</name>
</gene>
<dbReference type="Proteomes" id="UP000830395">
    <property type="component" value="Chromosome 2"/>
</dbReference>
<accession>A0ACC5Y2B1</accession>
<sequence length="89" mass="10118">MVNDCPPPNTNDYTVEWWEFTRSSVIFTRSGADRGRAREIFNVLWVTATEAAEHVESGRKEKSNSKKSSLQRSGERLNILLHMPGSSHL</sequence>
<evidence type="ECO:0000313" key="1">
    <source>
        <dbReference type="EMBL" id="MCJ8729747.1"/>
    </source>
</evidence>
<organism evidence="1 2">
    <name type="scientific">Pangasius djambal</name>
    <dbReference type="NCBI Taxonomy" id="1691987"/>
    <lineage>
        <taxon>Eukaryota</taxon>
        <taxon>Metazoa</taxon>
        <taxon>Chordata</taxon>
        <taxon>Craniata</taxon>
        <taxon>Vertebrata</taxon>
        <taxon>Euteleostomi</taxon>
        <taxon>Actinopterygii</taxon>
        <taxon>Neopterygii</taxon>
        <taxon>Teleostei</taxon>
        <taxon>Ostariophysi</taxon>
        <taxon>Siluriformes</taxon>
        <taxon>Pangasiidae</taxon>
        <taxon>Pangasius</taxon>
    </lineage>
</organism>
<proteinExistence type="predicted"/>
<dbReference type="EMBL" id="CM040976">
    <property type="protein sequence ID" value="MCJ8729747.1"/>
    <property type="molecule type" value="Genomic_DNA"/>
</dbReference>
<evidence type="ECO:0000313" key="2">
    <source>
        <dbReference type="Proteomes" id="UP000830395"/>
    </source>
</evidence>
<name>A0ACC5Y2B1_9TELE</name>
<keyword evidence="2" id="KW-1185">Reference proteome</keyword>
<reference evidence="1" key="1">
    <citation type="submission" date="2020-02" db="EMBL/GenBank/DDBJ databases">
        <title>Genome sequencing of the panga catfish, Pangasius djambal.</title>
        <authorList>
            <person name="Wen M."/>
            <person name="Zahm M."/>
            <person name="Roques C."/>
            <person name="Cabau C."/>
            <person name="Klopp C."/>
            <person name="Donnadieu C."/>
            <person name="Jouanno E."/>
            <person name="Avarre J.-C."/>
            <person name="Campet M."/>
            <person name="Ha T."/>
            <person name="Dugue R."/>
            <person name="Lampietro C."/>
            <person name="Louis A."/>
            <person name="Herpin A."/>
            <person name="Echchiki A."/>
            <person name="Berthelot C."/>
            <person name="Parey E."/>
            <person name="Roest-Crollius H."/>
            <person name="Braasch I."/>
            <person name="Postlethwait J.H."/>
            <person name="Bobe J."/>
            <person name="Montfort J."/>
            <person name="Bouchez O."/>
            <person name="Begum T."/>
            <person name="Schartl M."/>
            <person name="Gustiano R."/>
            <person name="Guiguen Y."/>
        </authorList>
    </citation>
    <scope>NUCLEOTIDE SEQUENCE</scope>
    <source>
        <strain evidence="1">Pdj_M5554</strain>
    </source>
</reference>
<comment type="caution">
    <text evidence="1">The sequence shown here is derived from an EMBL/GenBank/DDBJ whole genome shotgun (WGS) entry which is preliminary data.</text>
</comment>